<feature type="compositionally biased region" description="Polar residues" evidence="1">
    <location>
        <begin position="49"/>
        <end position="66"/>
    </location>
</feature>
<evidence type="ECO:0000313" key="3">
    <source>
        <dbReference type="Proteomes" id="UP000750502"/>
    </source>
</evidence>
<evidence type="ECO:0000256" key="1">
    <source>
        <dbReference type="SAM" id="MobiDB-lite"/>
    </source>
</evidence>
<organism evidence="2 3">
    <name type="scientific">Fusarium xylarioides</name>
    <dbReference type="NCBI Taxonomy" id="221167"/>
    <lineage>
        <taxon>Eukaryota</taxon>
        <taxon>Fungi</taxon>
        <taxon>Dikarya</taxon>
        <taxon>Ascomycota</taxon>
        <taxon>Pezizomycotina</taxon>
        <taxon>Sordariomycetes</taxon>
        <taxon>Hypocreomycetidae</taxon>
        <taxon>Hypocreales</taxon>
        <taxon>Nectriaceae</taxon>
        <taxon>Fusarium</taxon>
        <taxon>Fusarium fujikuroi species complex</taxon>
    </lineage>
</organism>
<evidence type="ECO:0000313" key="2">
    <source>
        <dbReference type="EMBL" id="KAG5761571.1"/>
    </source>
</evidence>
<dbReference type="AlphaFoldDB" id="A0A9P7HTE2"/>
<dbReference type="OrthoDB" id="10281686at2759"/>
<feature type="region of interest" description="Disordered" evidence="1">
    <location>
        <begin position="49"/>
        <end position="68"/>
    </location>
</feature>
<dbReference type="Proteomes" id="UP000750502">
    <property type="component" value="Unassembled WGS sequence"/>
</dbReference>
<reference evidence="2" key="2">
    <citation type="submission" date="2020-10" db="EMBL/GenBank/DDBJ databases">
        <authorList>
            <person name="Peck L.D."/>
            <person name="Nowell R.W."/>
            <person name="Flood J."/>
            <person name="Ryan M.J."/>
            <person name="Barraclough T.G."/>
        </authorList>
    </citation>
    <scope>NUCLEOTIDE SEQUENCE</scope>
    <source>
        <strain evidence="2">IMI 127659i</strain>
    </source>
</reference>
<accession>A0A9P7HTE2</accession>
<sequence length="109" mass="12222">MQCDAMRRLGEPLRILDHHHKSLDTVGNVDLVNACLEDDATAVIPLESTLHQTTSRPNQDHVTTPSPKIANDIVALRNDSRRMLSSRHDSAFTSLPRTTGPLRRWRCDG</sequence>
<feature type="region of interest" description="Disordered" evidence="1">
    <location>
        <begin position="85"/>
        <end position="109"/>
    </location>
</feature>
<gene>
    <name evidence="2" type="ORF">H9Q72_010317</name>
</gene>
<comment type="caution">
    <text evidence="2">The sequence shown here is derived from an EMBL/GenBank/DDBJ whole genome shotgun (WGS) entry which is preliminary data.</text>
</comment>
<name>A0A9P7HTE2_9HYPO</name>
<reference evidence="2" key="1">
    <citation type="journal article" date="2020" name="bioRxiv">
        <title>Historical genomics reveals the evolutionary mechanisms behind multiple outbreaks of the host-specific coffee wilt pathogen Fusarium xylarioides.</title>
        <authorList>
            <person name="Peck D."/>
            <person name="Nowell R.W."/>
            <person name="Flood J."/>
            <person name="Ryan M.J."/>
            <person name="Barraclough T.G."/>
        </authorList>
    </citation>
    <scope>NUCLEOTIDE SEQUENCE</scope>
    <source>
        <strain evidence="2">IMI 127659i</strain>
    </source>
</reference>
<dbReference type="EMBL" id="JADFTT010000441">
    <property type="protein sequence ID" value="KAG5761571.1"/>
    <property type="molecule type" value="Genomic_DNA"/>
</dbReference>
<protein>
    <submittedName>
        <fullName evidence="2">Uncharacterized protein</fullName>
    </submittedName>
</protein>
<proteinExistence type="predicted"/>
<keyword evidence="3" id="KW-1185">Reference proteome</keyword>